<comment type="caution">
    <text evidence="2">The sequence shown here is derived from an EMBL/GenBank/DDBJ whole genome shotgun (WGS) entry which is preliminary data.</text>
</comment>
<protein>
    <submittedName>
        <fullName evidence="2">GCN5-related N-acetyltransferase</fullName>
    </submittedName>
</protein>
<dbReference type="InterPro" id="IPR000182">
    <property type="entry name" value="GNAT_dom"/>
</dbReference>
<dbReference type="eggNOG" id="COG0456">
    <property type="taxonomic scope" value="Bacteria"/>
</dbReference>
<organism evidence="2 3">
    <name type="scientific">Ktedonobacter racemifer DSM 44963</name>
    <dbReference type="NCBI Taxonomy" id="485913"/>
    <lineage>
        <taxon>Bacteria</taxon>
        <taxon>Bacillati</taxon>
        <taxon>Chloroflexota</taxon>
        <taxon>Ktedonobacteria</taxon>
        <taxon>Ktedonobacterales</taxon>
        <taxon>Ktedonobacteraceae</taxon>
        <taxon>Ktedonobacter</taxon>
    </lineage>
</organism>
<dbReference type="GO" id="GO:0016747">
    <property type="term" value="F:acyltransferase activity, transferring groups other than amino-acyl groups"/>
    <property type="evidence" value="ECO:0007669"/>
    <property type="project" value="InterPro"/>
</dbReference>
<dbReference type="PROSITE" id="PS51186">
    <property type="entry name" value="GNAT"/>
    <property type="match status" value="1"/>
</dbReference>
<dbReference type="InParanoid" id="D6U030"/>
<keyword evidence="3" id="KW-1185">Reference proteome</keyword>
<keyword evidence="2" id="KW-0808">Transferase</keyword>
<dbReference type="InterPro" id="IPR016181">
    <property type="entry name" value="Acyl_CoA_acyltransferase"/>
</dbReference>
<dbReference type="EMBL" id="ADVG01000004">
    <property type="protein sequence ID" value="EFH82170.1"/>
    <property type="molecule type" value="Genomic_DNA"/>
</dbReference>
<gene>
    <name evidence="2" type="ORF">Krac_2956</name>
</gene>
<evidence type="ECO:0000313" key="2">
    <source>
        <dbReference type="EMBL" id="EFH82170.1"/>
    </source>
</evidence>
<dbReference type="AlphaFoldDB" id="D6U030"/>
<evidence type="ECO:0000259" key="1">
    <source>
        <dbReference type="PROSITE" id="PS51186"/>
    </source>
</evidence>
<sequence>MVSSLLDFSGTEKPRQIQENLMAYMRLFAGLSGTMLYDAESFWFVSNTSAPGNIILRTRFDASRIEEQIDTMLEQVGHYSDQIDWFVFPDDQPADLGNHLEARGMPGGPGGNWLWADLTSLSADPISPNRFRVEQVLNDQMLAQWVHVSKAGFGSDLALFYDAYARHGYGPDAFSLHYIGYLDNTPVTSGTLLDAGGCATIYDVSTPPAFRRQGFGRAITHVLMQEIRRRGYADTWMWSSNMAKSVYQKLGYIEVDFGLREHSWQKR</sequence>
<dbReference type="InterPro" id="IPR013653">
    <property type="entry name" value="GCN5-like_dom"/>
</dbReference>
<dbReference type="STRING" id="485913.Krac_2956"/>
<dbReference type="CDD" id="cd04301">
    <property type="entry name" value="NAT_SF"/>
    <property type="match status" value="1"/>
</dbReference>
<name>D6U030_KTERA</name>
<dbReference type="Gene3D" id="3.40.630.30">
    <property type="match status" value="1"/>
</dbReference>
<dbReference type="SUPFAM" id="SSF55729">
    <property type="entry name" value="Acyl-CoA N-acyltransferases (Nat)"/>
    <property type="match status" value="1"/>
</dbReference>
<reference evidence="2 3" key="1">
    <citation type="journal article" date="2011" name="Stand. Genomic Sci.">
        <title>Non-contiguous finished genome sequence and contextual data of the filamentous soil bacterium Ktedonobacter racemifer type strain (SOSP1-21).</title>
        <authorList>
            <person name="Chang Y.J."/>
            <person name="Land M."/>
            <person name="Hauser L."/>
            <person name="Chertkov O."/>
            <person name="Del Rio T.G."/>
            <person name="Nolan M."/>
            <person name="Copeland A."/>
            <person name="Tice H."/>
            <person name="Cheng J.F."/>
            <person name="Lucas S."/>
            <person name="Han C."/>
            <person name="Goodwin L."/>
            <person name="Pitluck S."/>
            <person name="Ivanova N."/>
            <person name="Ovchinikova G."/>
            <person name="Pati A."/>
            <person name="Chen A."/>
            <person name="Palaniappan K."/>
            <person name="Mavromatis K."/>
            <person name="Liolios K."/>
            <person name="Brettin T."/>
            <person name="Fiebig A."/>
            <person name="Rohde M."/>
            <person name="Abt B."/>
            <person name="Goker M."/>
            <person name="Detter J.C."/>
            <person name="Woyke T."/>
            <person name="Bristow J."/>
            <person name="Eisen J.A."/>
            <person name="Markowitz V."/>
            <person name="Hugenholtz P."/>
            <person name="Kyrpides N.C."/>
            <person name="Klenk H.P."/>
            <person name="Lapidus A."/>
        </authorList>
    </citation>
    <scope>NUCLEOTIDE SEQUENCE [LARGE SCALE GENOMIC DNA]</scope>
    <source>
        <strain evidence="3">DSM 44963</strain>
    </source>
</reference>
<dbReference type="Proteomes" id="UP000004508">
    <property type="component" value="Unassembled WGS sequence"/>
</dbReference>
<dbReference type="Pfam" id="PF08445">
    <property type="entry name" value="FR47"/>
    <property type="match status" value="1"/>
</dbReference>
<evidence type="ECO:0000313" key="3">
    <source>
        <dbReference type="Proteomes" id="UP000004508"/>
    </source>
</evidence>
<feature type="domain" description="N-acetyltransferase" evidence="1">
    <location>
        <begin position="129"/>
        <end position="267"/>
    </location>
</feature>
<proteinExistence type="predicted"/>
<accession>D6U030</accession>